<evidence type="ECO:0000256" key="12">
    <source>
        <dbReference type="ARBA" id="ARBA00023235"/>
    </source>
</evidence>
<dbReference type="InterPro" id="IPR006555">
    <property type="entry name" value="ATP-dep_Helicase_C"/>
</dbReference>
<evidence type="ECO:0000256" key="7">
    <source>
        <dbReference type="ARBA" id="ARBA00022840"/>
    </source>
</evidence>
<dbReference type="PANTHER" id="PTHR11472">
    <property type="entry name" value="DNA REPAIR DEAD HELICASE RAD3/XP-D SUBFAMILY MEMBER"/>
    <property type="match status" value="1"/>
</dbReference>
<dbReference type="Gene3D" id="1.10.275.40">
    <property type="match status" value="1"/>
</dbReference>
<dbReference type="SMART" id="SM00491">
    <property type="entry name" value="HELICc2"/>
    <property type="match status" value="1"/>
</dbReference>
<dbReference type="Gene3D" id="3.40.50.300">
    <property type="entry name" value="P-loop containing nucleotide triphosphate hydrolases"/>
    <property type="match status" value="2"/>
</dbReference>
<proteinExistence type="predicted"/>
<dbReference type="GO" id="GO:0003677">
    <property type="term" value="F:DNA binding"/>
    <property type="evidence" value="ECO:0007669"/>
    <property type="project" value="UniProtKB-KW"/>
</dbReference>
<dbReference type="InterPro" id="IPR027417">
    <property type="entry name" value="P-loop_NTPase"/>
</dbReference>
<evidence type="ECO:0000256" key="10">
    <source>
        <dbReference type="ARBA" id="ARBA00023125"/>
    </source>
</evidence>
<dbReference type="SUPFAM" id="SSF52540">
    <property type="entry name" value="P-loop containing nucleoside triphosphate hydrolases"/>
    <property type="match status" value="2"/>
</dbReference>
<evidence type="ECO:0000256" key="2">
    <source>
        <dbReference type="ARBA" id="ARBA00022723"/>
    </source>
</evidence>
<keyword evidence="8" id="KW-0408">Iron</keyword>
<organism evidence="14 15">
    <name type="scientific">Methanocalculus chunghsingensis</name>
    <dbReference type="NCBI Taxonomy" id="156457"/>
    <lineage>
        <taxon>Archaea</taxon>
        <taxon>Methanobacteriati</taxon>
        <taxon>Methanobacteriota</taxon>
        <taxon>Stenosarchaea group</taxon>
        <taxon>Methanomicrobia</taxon>
        <taxon>Methanomicrobiales</taxon>
        <taxon>Methanocalculaceae</taxon>
        <taxon>Methanocalculus</taxon>
    </lineage>
</organism>
<dbReference type="PANTHER" id="PTHR11472:SF34">
    <property type="entry name" value="REGULATOR OF TELOMERE ELONGATION HELICASE 1"/>
    <property type="match status" value="1"/>
</dbReference>
<dbReference type="InterPro" id="IPR014001">
    <property type="entry name" value="Helicase_ATP-bd"/>
</dbReference>
<dbReference type="GO" id="GO:0005524">
    <property type="term" value="F:ATP binding"/>
    <property type="evidence" value="ECO:0007669"/>
    <property type="project" value="UniProtKB-KW"/>
</dbReference>
<gene>
    <name evidence="14" type="ORF">RJ53_02445</name>
</gene>
<dbReference type="Proteomes" id="UP000730161">
    <property type="component" value="Unassembled WGS sequence"/>
</dbReference>
<evidence type="ECO:0000256" key="6">
    <source>
        <dbReference type="ARBA" id="ARBA00022806"/>
    </source>
</evidence>
<keyword evidence="15" id="KW-1185">Reference proteome</keyword>
<dbReference type="Pfam" id="PF06733">
    <property type="entry name" value="DEAD_2"/>
    <property type="match status" value="1"/>
</dbReference>
<dbReference type="EMBL" id="JWHL01000002">
    <property type="protein sequence ID" value="MBR1368420.1"/>
    <property type="molecule type" value="Genomic_DNA"/>
</dbReference>
<dbReference type="GO" id="GO:0043139">
    <property type="term" value="F:5'-3' DNA helicase activity"/>
    <property type="evidence" value="ECO:0007669"/>
    <property type="project" value="UniProtKB-EC"/>
</dbReference>
<reference evidence="14" key="1">
    <citation type="submission" date="2014-12" db="EMBL/GenBank/DDBJ databases">
        <authorList>
            <person name="Huang H.-H."/>
            <person name="Chen S.-C."/>
            <person name="Lai M.-C."/>
        </authorList>
    </citation>
    <scope>NUCLEOTIDE SEQUENCE</scope>
    <source>
        <strain evidence="14">K1F9705b</strain>
    </source>
</reference>
<keyword evidence="9" id="KW-0411">Iron-sulfur</keyword>
<keyword evidence="5" id="KW-0378">Hydrolase</keyword>
<dbReference type="InterPro" id="IPR045028">
    <property type="entry name" value="DinG/Rad3-like"/>
</dbReference>
<comment type="caution">
    <text evidence="14">The sequence shown here is derived from an EMBL/GenBank/DDBJ whole genome shotgun (WGS) entry which is preliminary data.</text>
</comment>
<keyword evidence="1" id="KW-0004">4Fe-4S</keyword>
<dbReference type="SMART" id="SM00487">
    <property type="entry name" value="DEXDc"/>
    <property type="match status" value="1"/>
</dbReference>
<dbReference type="InterPro" id="IPR014013">
    <property type="entry name" value="Helic_SF1/SF2_ATP-bd_DinG/Rad3"/>
</dbReference>
<dbReference type="Gene3D" id="1.10.30.20">
    <property type="entry name" value="Bacterial XPD DNA helicase, FeS cluster domain"/>
    <property type="match status" value="1"/>
</dbReference>
<sequence>MSDINDWFPYPKYRPHQEEMLNAAAGTARQGGVLLIDAPTGSGKSSVVSALLAESSGRTILVAVRTISQLNTFIRELDMIRRKKAGLKFTYLIGKRGMCPLGGLGDVYRRCEGVKAFTNALMRERAMKGSLVPAQDPEIIKQIKRQDRDNPLICPYFVRSRVFLEGDEGLRLVPSQEIRKKAEKAASSVVNPDSLHAYAGGLCPYDMMITSAKNADVVIVNYHHLFNDDIREQLLVSLNVEPKDLIILVDEAHNVGDVVQGIQSVSLDERDIQQASHELSSLKTKVKGVEAVRHVLPRIRDFMDGLRRSTEVEDWFDPAIFDRILTKGSLYPSMAAIVEDIIAISDAIREKSLQNADFRESAIERLCEFLFRIHCSATDPAYLTLFRKDDESVILEVRNIDPAGKLQEIATAHHALLFISGTLSPLESFRQYYFADLPVTTLSIPNAFPQKNRLLLASEDITTAYRMRQDKGNIDRTVRMITAFSGHPGNLAVYFPSYQIMADYAARCRLMKKKVFIEPRDAAEANEMLAEFLSLPKKKKSGILFAVCGGKWSEGLDYRGDLLAGAMVVGLPLAPYTQVRAMAIQYFKRKFGKEGEFIAYTLPAINKATQALGRVLRTPEDHGLLILGDSRFLEDDVKAGLPPWMQQEMKPVTADVTEGIITRWR</sequence>
<dbReference type="GO" id="GO:0016818">
    <property type="term" value="F:hydrolase activity, acting on acid anhydrides, in phosphorus-containing anhydrides"/>
    <property type="evidence" value="ECO:0007669"/>
    <property type="project" value="InterPro"/>
</dbReference>
<dbReference type="InterPro" id="IPR006554">
    <property type="entry name" value="Helicase-like_DEXD_c2"/>
</dbReference>
<name>A0A8J7W8S7_9EURY</name>
<evidence type="ECO:0000256" key="9">
    <source>
        <dbReference type="ARBA" id="ARBA00023014"/>
    </source>
</evidence>
<evidence type="ECO:0000313" key="15">
    <source>
        <dbReference type="Proteomes" id="UP000730161"/>
    </source>
</evidence>
<dbReference type="GO" id="GO:0006281">
    <property type="term" value="P:DNA repair"/>
    <property type="evidence" value="ECO:0007669"/>
    <property type="project" value="UniProtKB-KW"/>
</dbReference>
<accession>A0A8J7W8S7</accession>
<keyword evidence="4" id="KW-0227">DNA damage</keyword>
<evidence type="ECO:0000259" key="13">
    <source>
        <dbReference type="PROSITE" id="PS51193"/>
    </source>
</evidence>
<dbReference type="PROSITE" id="PS51193">
    <property type="entry name" value="HELICASE_ATP_BIND_2"/>
    <property type="match status" value="1"/>
</dbReference>
<dbReference type="GO" id="GO:0046872">
    <property type="term" value="F:metal ion binding"/>
    <property type="evidence" value="ECO:0007669"/>
    <property type="project" value="UniProtKB-KW"/>
</dbReference>
<dbReference type="OrthoDB" id="27512at2157"/>
<feature type="domain" description="Helicase ATP-binding" evidence="13">
    <location>
        <begin position="3"/>
        <end position="306"/>
    </location>
</feature>
<evidence type="ECO:0000256" key="3">
    <source>
        <dbReference type="ARBA" id="ARBA00022741"/>
    </source>
</evidence>
<dbReference type="SMART" id="SM00488">
    <property type="entry name" value="DEXDc2"/>
    <property type="match status" value="1"/>
</dbReference>
<dbReference type="GO" id="GO:0051539">
    <property type="term" value="F:4 iron, 4 sulfur cluster binding"/>
    <property type="evidence" value="ECO:0007669"/>
    <property type="project" value="UniProtKB-KW"/>
</dbReference>
<dbReference type="InterPro" id="IPR010614">
    <property type="entry name" value="RAD3-like_helicase_DEAD"/>
</dbReference>
<dbReference type="AlphaFoldDB" id="A0A8J7W8S7"/>
<evidence type="ECO:0000313" key="14">
    <source>
        <dbReference type="EMBL" id="MBR1368420.1"/>
    </source>
</evidence>
<dbReference type="RefSeq" id="WP_211530030.1">
    <property type="nucleotide sequence ID" value="NZ_JWHL01000002.1"/>
</dbReference>
<dbReference type="InterPro" id="IPR042493">
    <property type="entry name" value="XPD_DNA_FeS"/>
</dbReference>
<keyword evidence="11" id="KW-0234">DNA repair</keyword>
<keyword evidence="7" id="KW-0067">ATP-binding</keyword>
<keyword evidence="10" id="KW-0238">DNA-binding</keyword>
<protein>
    <submittedName>
        <fullName evidence="14">Helicase</fullName>
    </submittedName>
</protein>
<evidence type="ECO:0000256" key="11">
    <source>
        <dbReference type="ARBA" id="ARBA00023204"/>
    </source>
</evidence>
<evidence type="ECO:0000256" key="1">
    <source>
        <dbReference type="ARBA" id="ARBA00022485"/>
    </source>
</evidence>
<dbReference type="Pfam" id="PF13307">
    <property type="entry name" value="Helicase_C_2"/>
    <property type="match status" value="1"/>
</dbReference>
<keyword evidence="12" id="KW-0413">Isomerase</keyword>
<keyword evidence="6 14" id="KW-0347">Helicase</keyword>
<evidence type="ECO:0000256" key="8">
    <source>
        <dbReference type="ARBA" id="ARBA00023004"/>
    </source>
</evidence>
<keyword evidence="3" id="KW-0547">Nucleotide-binding</keyword>
<evidence type="ECO:0000256" key="4">
    <source>
        <dbReference type="ARBA" id="ARBA00022763"/>
    </source>
</evidence>
<evidence type="ECO:0000256" key="5">
    <source>
        <dbReference type="ARBA" id="ARBA00022801"/>
    </source>
</evidence>
<keyword evidence="2" id="KW-0479">Metal-binding</keyword>